<dbReference type="Proteomes" id="UP000192505">
    <property type="component" value="Unassembled WGS sequence"/>
</dbReference>
<dbReference type="EMBL" id="MTEI01000035">
    <property type="protein sequence ID" value="OQW85787.1"/>
    <property type="molecule type" value="Genomic_DNA"/>
</dbReference>
<organism evidence="2 3">
    <name type="scientific">Rhodoferax ferrireducens</name>
    <dbReference type="NCBI Taxonomy" id="192843"/>
    <lineage>
        <taxon>Bacteria</taxon>
        <taxon>Pseudomonadati</taxon>
        <taxon>Pseudomonadota</taxon>
        <taxon>Betaproteobacteria</taxon>
        <taxon>Burkholderiales</taxon>
        <taxon>Comamonadaceae</taxon>
        <taxon>Rhodoferax</taxon>
    </lineage>
</organism>
<sequence>MSQENLLEPVSNAQEAEMAKVAQRCIMAALDHSRAPKIVLVEEGRDPKAAPTIELPPQALRAIADLLGLMGQQQPVLLIPQKHEMTTQEAAGFLNVSRPYVIKLIDDGALKCRKVGRHRRIEFQDLLQFQQQLQQRSEDALQRLTDLSQELGLY</sequence>
<proteinExistence type="predicted"/>
<dbReference type="InterPro" id="IPR041657">
    <property type="entry name" value="HTH_17"/>
</dbReference>
<name>A0A1W9KNQ8_9BURK</name>
<protein>
    <submittedName>
        <fullName evidence="2">DNA-binding protein</fullName>
    </submittedName>
</protein>
<comment type="caution">
    <text evidence="2">The sequence shown here is derived from an EMBL/GenBank/DDBJ whole genome shotgun (WGS) entry which is preliminary data.</text>
</comment>
<accession>A0A1W9KNQ8</accession>
<dbReference type="SUPFAM" id="SSF46955">
    <property type="entry name" value="Putative DNA-binding domain"/>
    <property type="match status" value="1"/>
</dbReference>
<evidence type="ECO:0000313" key="3">
    <source>
        <dbReference type="Proteomes" id="UP000192505"/>
    </source>
</evidence>
<evidence type="ECO:0000259" key="1">
    <source>
        <dbReference type="Pfam" id="PF12728"/>
    </source>
</evidence>
<feature type="domain" description="Helix-turn-helix" evidence="1">
    <location>
        <begin position="85"/>
        <end position="132"/>
    </location>
</feature>
<dbReference type="InterPro" id="IPR009061">
    <property type="entry name" value="DNA-bd_dom_put_sf"/>
</dbReference>
<dbReference type="Pfam" id="PF12728">
    <property type="entry name" value="HTH_17"/>
    <property type="match status" value="1"/>
</dbReference>
<evidence type="ECO:0000313" key="2">
    <source>
        <dbReference type="EMBL" id="OQW85787.1"/>
    </source>
</evidence>
<dbReference type="NCBIfam" id="TIGR01764">
    <property type="entry name" value="excise"/>
    <property type="match status" value="1"/>
</dbReference>
<keyword evidence="2" id="KW-0238">DNA-binding</keyword>
<dbReference type="InterPro" id="IPR010093">
    <property type="entry name" value="SinI_DNA-bd"/>
</dbReference>
<dbReference type="AlphaFoldDB" id="A0A1W9KNQ8"/>
<gene>
    <name evidence="2" type="ORF">BWK72_20455</name>
</gene>
<reference evidence="2 3" key="1">
    <citation type="submission" date="2017-01" db="EMBL/GenBank/DDBJ databases">
        <title>Novel large sulfur bacteria in the metagenomes of groundwater-fed chemosynthetic microbial mats in the Lake Huron basin.</title>
        <authorList>
            <person name="Sharrar A.M."/>
            <person name="Flood B.E."/>
            <person name="Bailey J.V."/>
            <person name="Jones D.S."/>
            <person name="Biddanda B."/>
            <person name="Ruberg S.A."/>
            <person name="Marcus D.N."/>
            <person name="Dick G.J."/>
        </authorList>
    </citation>
    <scope>NUCLEOTIDE SEQUENCE [LARGE SCALE GENOMIC DNA]</scope>
    <source>
        <strain evidence="2">A7</strain>
    </source>
</reference>
<dbReference type="GO" id="GO:0003677">
    <property type="term" value="F:DNA binding"/>
    <property type="evidence" value="ECO:0007669"/>
    <property type="project" value="UniProtKB-KW"/>
</dbReference>